<evidence type="ECO:0000256" key="2">
    <source>
        <dbReference type="ARBA" id="ARBA00022448"/>
    </source>
</evidence>
<accession>A0A6S6S965</accession>
<keyword evidence="4 6" id="KW-1133">Transmembrane helix</keyword>
<dbReference type="Pfam" id="PF03600">
    <property type="entry name" value="CitMHS"/>
    <property type="match status" value="1"/>
</dbReference>
<keyword evidence="5 6" id="KW-0472">Membrane</keyword>
<name>A0A6S6S965_9GAMM</name>
<feature type="transmembrane region" description="Helical" evidence="6">
    <location>
        <begin position="348"/>
        <end position="372"/>
    </location>
</feature>
<feature type="transmembrane region" description="Helical" evidence="6">
    <location>
        <begin position="201"/>
        <end position="220"/>
    </location>
</feature>
<dbReference type="EMBL" id="CACVAY010000021">
    <property type="protein sequence ID" value="CAA6804323.1"/>
    <property type="molecule type" value="Genomic_DNA"/>
</dbReference>
<gene>
    <name evidence="8" type="ORF">HELGO_WM11597</name>
</gene>
<reference evidence="8" key="1">
    <citation type="submission" date="2020-01" db="EMBL/GenBank/DDBJ databases">
        <authorList>
            <person name="Meier V. D."/>
            <person name="Meier V D."/>
        </authorList>
    </citation>
    <scope>NUCLEOTIDE SEQUENCE</scope>
    <source>
        <strain evidence="8">HLG_WM_MAG_07</strain>
    </source>
</reference>
<dbReference type="NCBIfam" id="TIGR00785">
    <property type="entry name" value="dass"/>
    <property type="match status" value="1"/>
</dbReference>
<feature type="transmembrane region" description="Helical" evidence="6">
    <location>
        <begin position="160"/>
        <end position="189"/>
    </location>
</feature>
<feature type="transmembrane region" description="Helical" evidence="6">
    <location>
        <begin position="46"/>
        <end position="66"/>
    </location>
</feature>
<dbReference type="AlphaFoldDB" id="A0A6S6S965"/>
<feature type="transmembrane region" description="Helical" evidence="6">
    <location>
        <begin position="288"/>
        <end position="306"/>
    </location>
</feature>
<dbReference type="InterPro" id="IPR001898">
    <property type="entry name" value="SLC13A/DASS"/>
</dbReference>
<keyword evidence="2" id="KW-0813">Transport</keyword>
<feature type="transmembrane region" description="Helical" evidence="6">
    <location>
        <begin position="466"/>
        <end position="486"/>
    </location>
</feature>
<dbReference type="GO" id="GO:1905039">
    <property type="term" value="P:carboxylic acid transmembrane transport"/>
    <property type="evidence" value="ECO:0007669"/>
    <property type="project" value="UniProtKB-ARBA"/>
</dbReference>
<sequence length="487" mass="53239">MFQIDKRELVCNTKELKRITRPFTIGLREYNSYGNRMNTWTNAHHTPLAIALTLAILGGMGASFMLDDPTHAALLGIVMFLVTLWTNEGLPLGVVSLLPLILFPAFDVLPLQVTASNYANPVIFLFLGGFMLAIAIQKTGLHQFLANVMLPKSAVTPRSVIFSLGLIAALLSALLSNTTTALLLLPIAMYLTQERLYRARFVLAIAYGASIGGIITPIGTPPNLILMGFLESQGLESIRFVNWMIMTLPLALIMLTIMPWLLSIGLPREHTSFQLHKPQGAMTPKQRKLTYTLGLLALLLILNSPIEPWYPGLGLNEKLIMLGFGLLMFMPGMNYLQWEDTKSIPYEIIFLFGAGFAIASAFMDCGLAEVVASSLQSLSSLPLFALIVLVAILITFSTEVTSNTALISLALPIIYSLGKVSSIDSTLILMVATICGSYAFMLPIATPPNAIAISSGALKIKEMMKIGFVFNITGIILISLMAWFFWQ</sequence>
<evidence type="ECO:0000256" key="3">
    <source>
        <dbReference type="ARBA" id="ARBA00022692"/>
    </source>
</evidence>
<feature type="domain" description="Citrate transporter-like" evidence="7">
    <location>
        <begin position="83"/>
        <end position="433"/>
    </location>
</feature>
<comment type="subcellular location">
    <subcellularLocation>
        <location evidence="1">Membrane</location>
        <topology evidence="1">Multi-pass membrane protein</topology>
    </subcellularLocation>
</comment>
<keyword evidence="3 6" id="KW-0812">Transmembrane</keyword>
<feature type="transmembrane region" description="Helical" evidence="6">
    <location>
        <begin position="122"/>
        <end position="140"/>
    </location>
</feature>
<evidence type="ECO:0000313" key="8">
    <source>
        <dbReference type="EMBL" id="CAA6804323.1"/>
    </source>
</evidence>
<protein>
    <submittedName>
        <fullName evidence="8">Sodium-dependent transporter</fullName>
    </submittedName>
</protein>
<dbReference type="PANTHER" id="PTHR10283">
    <property type="entry name" value="SOLUTE CARRIER FAMILY 13 MEMBER"/>
    <property type="match status" value="1"/>
</dbReference>
<feature type="transmembrane region" description="Helical" evidence="6">
    <location>
        <begin position="318"/>
        <end position="336"/>
    </location>
</feature>
<dbReference type="InterPro" id="IPR004680">
    <property type="entry name" value="Cit_transptr-like_dom"/>
</dbReference>
<evidence type="ECO:0000259" key="7">
    <source>
        <dbReference type="Pfam" id="PF03600"/>
    </source>
</evidence>
<dbReference type="GO" id="GO:0005886">
    <property type="term" value="C:plasma membrane"/>
    <property type="evidence" value="ECO:0007669"/>
    <property type="project" value="TreeGrafter"/>
</dbReference>
<dbReference type="GO" id="GO:0008514">
    <property type="term" value="F:organic anion transmembrane transporter activity"/>
    <property type="evidence" value="ECO:0007669"/>
    <property type="project" value="UniProtKB-ARBA"/>
</dbReference>
<evidence type="ECO:0000256" key="4">
    <source>
        <dbReference type="ARBA" id="ARBA00022989"/>
    </source>
</evidence>
<proteinExistence type="predicted"/>
<organism evidence="8">
    <name type="scientific">uncultured Thiotrichaceae bacterium</name>
    <dbReference type="NCBI Taxonomy" id="298394"/>
    <lineage>
        <taxon>Bacteria</taxon>
        <taxon>Pseudomonadati</taxon>
        <taxon>Pseudomonadota</taxon>
        <taxon>Gammaproteobacteria</taxon>
        <taxon>Thiotrichales</taxon>
        <taxon>Thiotrichaceae</taxon>
        <taxon>environmental samples</taxon>
    </lineage>
</organism>
<dbReference type="PANTHER" id="PTHR10283:SF82">
    <property type="entry name" value="SOLUTE CARRIER FAMILY 13 MEMBER 2"/>
    <property type="match status" value="1"/>
</dbReference>
<evidence type="ECO:0000256" key="5">
    <source>
        <dbReference type="ARBA" id="ARBA00023136"/>
    </source>
</evidence>
<evidence type="ECO:0000256" key="1">
    <source>
        <dbReference type="ARBA" id="ARBA00004141"/>
    </source>
</evidence>
<evidence type="ECO:0000256" key="6">
    <source>
        <dbReference type="SAM" id="Phobius"/>
    </source>
</evidence>
<feature type="transmembrane region" description="Helical" evidence="6">
    <location>
        <begin position="72"/>
        <end position="102"/>
    </location>
</feature>
<feature type="transmembrane region" description="Helical" evidence="6">
    <location>
        <begin position="378"/>
        <end position="396"/>
    </location>
</feature>
<feature type="transmembrane region" description="Helical" evidence="6">
    <location>
        <begin position="240"/>
        <end position="267"/>
    </location>
</feature>
<feature type="transmembrane region" description="Helical" evidence="6">
    <location>
        <begin position="427"/>
        <end position="445"/>
    </location>
</feature>